<evidence type="ECO:0000313" key="2">
    <source>
        <dbReference type="Proteomes" id="UP000194127"/>
    </source>
</evidence>
<dbReference type="RefSeq" id="XP_024335772.1">
    <property type="nucleotide sequence ID" value="XM_024486623.1"/>
</dbReference>
<dbReference type="GeneID" id="36331572"/>
<dbReference type="OrthoDB" id="10270423at2759"/>
<sequence>RLRASLCNGGSLEQDASSIDVSRHRRNLLCESREQNLVELRSPVYGLCYLKHPHSLRQWANYSAQHSQAHIDMQRELLQTIGLLASFKNELLPVAQDDELPDNDFASTPNETVALHGTPVDRGLEICLWDLRGLCETRVGIVEFADVKRSN</sequence>
<name>A0A1X6MRH0_9APHY</name>
<proteinExistence type="predicted"/>
<accession>A0A1X6MRH0</accession>
<organism evidence="1 2">
    <name type="scientific">Postia placenta MAD-698-R-SB12</name>
    <dbReference type="NCBI Taxonomy" id="670580"/>
    <lineage>
        <taxon>Eukaryota</taxon>
        <taxon>Fungi</taxon>
        <taxon>Dikarya</taxon>
        <taxon>Basidiomycota</taxon>
        <taxon>Agaricomycotina</taxon>
        <taxon>Agaricomycetes</taxon>
        <taxon>Polyporales</taxon>
        <taxon>Adustoporiaceae</taxon>
        <taxon>Rhodonia</taxon>
    </lineage>
</organism>
<keyword evidence="2" id="KW-1185">Reference proteome</keyword>
<dbReference type="EMBL" id="KZ110603">
    <property type="protein sequence ID" value="OSX58978.1"/>
    <property type="molecule type" value="Genomic_DNA"/>
</dbReference>
<gene>
    <name evidence="1" type="ORF">POSPLADRAFT_1152113</name>
</gene>
<evidence type="ECO:0000313" key="1">
    <source>
        <dbReference type="EMBL" id="OSX58978.1"/>
    </source>
</evidence>
<dbReference type="Proteomes" id="UP000194127">
    <property type="component" value="Unassembled WGS sequence"/>
</dbReference>
<feature type="non-terminal residue" evidence="1">
    <location>
        <position position="1"/>
    </location>
</feature>
<reference evidence="1 2" key="1">
    <citation type="submission" date="2017-04" db="EMBL/GenBank/DDBJ databases">
        <title>Genome Sequence of the Model Brown-Rot Fungus Postia placenta SB12.</title>
        <authorList>
            <consortium name="DOE Joint Genome Institute"/>
            <person name="Gaskell J."/>
            <person name="Kersten P."/>
            <person name="Larrondo L.F."/>
            <person name="Canessa P."/>
            <person name="Martinez D."/>
            <person name="Hibbett D."/>
            <person name="Schmoll M."/>
            <person name="Kubicek C.P."/>
            <person name="Martinez A.T."/>
            <person name="Yadav J."/>
            <person name="Master E."/>
            <person name="Magnuson J.K."/>
            <person name="James T."/>
            <person name="Yaver D."/>
            <person name="Berka R."/>
            <person name="Labutti K."/>
            <person name="Lipzen A."/>
            <person name="Aerts A."/>
            <person name="Barry K."/>
            <person name="Henrissat B."/>
            <person name="Blanchette R."/>
            <person name="Grigoriev I."/>
            <person name="Cullen D."/>
        </authorList>
    </citation>
    <scope>NUCLEOTIDE SEQUENCE [LARGE SCALE GENOMIC DNA]</scope>
    <source>
        <strain evidence="1 2">MAD-698-R-SB12</strain>
    </source>
</reference>
<dbReference type="AlphaFoldDB" id="A0A1X6MRH0"/>
<protein>
    <submittedName>
        <fullName evidence="1">Uncharacterized protein</fullName>
    </submittedName>
</protein>